<name>A0A286RFK2_9BACT</name>
<dbReference type="Proteomes" id="UP000215086">
    <property type="component" value="Chromosome"/>
</dbReference>
<evidence type="ECO:0000313" key="3">
    <source>
        <dbReference type="Proteomes" id="UP000215086"/>
    </source>
</evidence>
<dbReference type="CDD" id="cd12108">
    <property type="entry name" value="Hr-like"/>
    <property type="match status" value="1"/>
</dbReference>
<dbReference type="Gene3D" id="1.20.120.520">
    <property type="entry name" value="nmb1532 protein domain like"/>
    <property type="match status" value="1"/>
</dbReference>
<accession>A0A286RFK2</accession>
<dbReference type="AlphaFoldDB" id="A0A286RFK2"/>
<dbReference type="PANTHER" id="PTHR39966">
    <property type="entry name" value="BLL2471 PROTEIN-RELATED"/>
    <property type="match status" value="1"/>
</dbReference>
<dbReference type="PANTHER" id="PTHR39966:SF1">
    <property type="entry name" value="HEMERYTHRIN-LIKE DOMAIN-CONTAINING PROTEIN"/>
    <property type="match status" value="1"/>
</dbReference>
<dbReference type="EMBL" id="CP018477">
    <property type="protein sequence ID" value="ASV74733.1"/>
    <property type="molecule type" value="Genomic_DNA"/>
</dbReference>
<proteinExistence type="predicted"/>
<dbReference type="Pfam" id="PF01814">
    <property type="entry name" value="Hemerythrin"/>
    <property type="match status" value="1"/>
</dbReference>
<dbReference type="KEGG" id="ttf:THTE_2131"/>
<gene>
    <name evidence="2" type="ORF">THTE_2131</name>
</gene>
<reference evidence="2 3" key="1">
    <citation type="journal article" name="Front. Microbiol.">
        <title>Sugar Metabolism of the First Thermophilic Planctomycete Thermogutta terrifontis: Comparative Genomic and Transcriptomic Approaches.</title>
        <authorList>
            <person name="Elcheninov A.G."/>
            <person name="Menzel P."/>
            <person name="Gudbergsdottir S.R."/>
            <person name="Slesarev A.I."/>
            <person name="Kadnikov V.V."/>
            <person name="Krogh A."/>
            <person name="Bonch-Osmolovskaya E.A."/>
            <person name="Peng X."/>
            <person name="Kublanov I.V."/>
        </authorList>
    </citation>
    <scope>NUCLEOTIDE SEQUENCE [LARGE SCALE GENOMIC DNA]</scope>
    <source>
        <strain evidence="2 3">R1</strain>
    </source>
</reference>
<dbReference type="GO" id="GO:0005886">
    <property type="term" value="C:plasma membrane"/>
    <property type="evidence" value="ECO:0007669"/>
    <property type="project" value="TreeGrafter"/>
</dbReference>
<sequence>MRLKWLFDAVKLTVAEIGHFAANVANQRDWVPQKSASSAAVEGTLPVCSIAIQERRLAMSRSRRQFLSQTAGLGLVIVCGKTAVSAAESGEDLEESPVPAGEDLMREHGVLNRILLIYEAALARLPQAGEDVAEVVHEAGTIVRSFVEDYHAKLEENYIFPVLEKHQRLTDVVAVLREQHAVGRKVTDRILKVTEAPAWRQSENRRSFARACRAFIRMYRPHESREDTEVFPALHHILSAKELAELGERFEEEEERLFGSGGFEKVVARVGKLEARVGINDLRQFTAQLD</sequence>
<dbReference type="InterPro" id="IPR012312">
    <property type="entry name" value="Hemerythrin-like"/>
</dbReference>
<feature type="domain" description="Hemerythrin-like" evidence="1">
    <location>
        <begin position="102"/>
        <end position="234"/>
    </location>
</feature>
<protein>
    <recommendedName>
        <fullName evidence="1">Hemerythrin-like domain-containing protein</fullName>
    </recommendedName>
</protein>
<keyword evidence="3" id="KW-1185">Reference proteome</keyword>
<organism evidence="2 3">
    <name type="scientific">Thermogutta terrifontis</name>
    <dbReference type="NCBI Taxonomy" id="1331910"/>
    <lineage>
        <taxon>Bacteria</taxon>
        <taxon>Pseudomonadati</taxon>
        <taxon>Planctomycetota</taxon>
        <taxon>Planctomycetia</taxon>
        <taxon>Pirellulales</taxon>
        <taxon>Thermoguttaceae</taxon>
        <taxon>Thermogutta</taxon>
    </lineage>
</organism>
<evidence type="ECO:0000313" key="2">
    <source>
        <dbReference type="EMBL" id="ASV74733.1"/>
    </source>
</evidence>
<evidence type="ECO:0000259" key="1">
    <source>
        <dbReference type="Pfam" id="PF01814"/>
    </source>
</evidence>